<protein>
    <submittedName>
        <fullName evidence="2">Uncharacterized protein</fullName>
    </submittedName>
</protein>
<dbReference type="InterPro" id="IPR015943">
    <property type="entry name" value="WD40/YVTN_repeat-like_dom_sf"/>
</dbReference>
<dbReference type="GO" id="GO:0017124">
    <property type="term" value="F:SH3 domain binding"/>
    <property type="evidence" value="ECO:0007669"/>
    <property type="project" value="TreeGrafter"/>
</dbReference>
<dbReference type="InterPro" id="IPR001680">
    <property type="entry name" value="WD40_rpt"/>
</dbReference>
<feature type="region of interest" description="Disordered" evidence="1">
    <location>
        <begin position="1973"/>
        <end position="1994"/>
    </location>
</feature>
<feature type="region of interest" description="Disordered" evidence="1">
    <location>
        <begin position="378"/>
        <end position="405"/>
    </location>
</feature>
<dbReference type="PANTHER" id="PTHR14435">
    <property type="entry name" value="ZINC FINGER PROTEIN 106"/>
    <property type="match status" value="1"/>
</dbReference>
<dbReference type="InterPro" id="IPR036322">
    <property type="entry name" value="WD40_repeat_dom_sf"/>
</dbReference>
<sequence>MINKVIDLRIESQCLQIEKEQLSAVTNITPQSKNKSADIPMLMLPKTKAQLKQMPEPSNTDQMHIMKKTIEITNNKTNNEKIKDFLDMNKDNEITKNNNERIDTVSYTNFSLHQIHVSVNKELPSSIQSHVKTISNDTADITSFKSFNYNTLNSVTNLNINNQNVGQKVCTNISSAENKSSGYKKIDIKAYKERALQRRLKEQTISKENPVNSISFIQESHHVLPVNESNVELLNVIKEMKTNETDINELKDPRLRIRSISTPSLEDSDKEIKQKISLNEMDVVQKNEKSLIPVQLENLSENNIIHPINSDFNIFKESIKYKKCRNNNKCSSQIITIQEFDEFRKKEKLKFELEKKTPSSTIDFFKFKNIRSEGNKELKLKKEKSKKSAEKKKKDSKPNEFKSPINEKSIEKYSYKKISENDQESLILNSHTNDQIEIKKINNDINENLCTIQITETCSKNIKEINDIKTIQEQINTNLNNNNNSIEKQKNQSIDNRESINIDKNVTLQINKEIITENQQIINQNLIETKDNQTLISLISLEEKNKEIEKHATEISKLHTISTESDNLNLSQYLTIENLDSEKDTYSEMSSIGLTFFNQSPSTEKHMENTILVSNHISKESHPLNSHPVIEQIDLDIQKNDHSINVKLLKNLKTYNESISDTKMDSETIVKNDGTNGETNNEEEHQDKLIFQLKISENHNKVAKNETKSPDSPSSPFKGFFADTICENDICQLSQLCNTKMKNENNKKNAIVDSDQLETCFNDKSSIIESAKDYRNNTRSFSKKMKKDNEITLINNLVKEKQNIQDKTIDNNSFNMRDEVDIISKTENTDVTKNKNDRTYNFPSEQKKILCKFDIENHDTFNEDSEPFIILDEYIDNANEKSIEKFSTLDLDFEDCIARDANIFTTKSLQIEENSMNNIKSPCFDSIIFNKVSESIFDKKDSVNKGQSHNNITSMHEKEKSTLSQKNISFSKKLFAPIERTINITDIVSSTSELNIEESKIPNITEPIDSIISDISIECSQNIISTTSKDISQKAEETPESSVIEMRIEKENHNFTISENNSQHNLESLNAAVTSFENKTSEKLNILTEDTNALSENFSHTSISETIPEKNTEFLVLETQEQLDNNSIDQEVLVPFEIKMSNNKNASIDSAIEYETSKSSNKIISKKLNQKKRNIMLNNIKNKSRMRLNRCKHKKQKHNISKKIIKEVIKSDTMKITYPTTKAAVMARMIEIDVEIHKLMTEKMTLYKMLTSDTLPNDDNLQQSNVTYENKEVEIPMIRPQTPSMLMSQLIQNIETNPITNQCAKTNKENLSIKDISNNSVQSNKFKELHKHDHYTEKKESCTFTYNSDDEITCHTGDIKSLNSAKRKRKKSRLIKKLENKLNSNISNKDIQNTITEKIKVNDITHLTSQKINIKQGMIQQDSDQISVNEIKSQEDINKICTQQIELSNKDKIEMLKYREIDKIIESTESQISIEKNTQTKIQTLNERNYLIKDNEKNIEILSKKNINNIDNQNNIDNKNNDEKNIEKSSENRTPERSSIYSDDSTWDSLLQNSSVDDQKKPTTGLALLEETYKKEMAKTRKIKAEARKKKKKKLQNLLQSVNVLTPDEEELPLSILYIKKLHQKKKLLDSLEQQMKQQTNHNSQLWKNVVEVINVAKNKTENLESFEKQSIESVISHALNSEKNTESNESKEKQVVDLKSRNITEFYTESLINHENTNEKNNNSKQNNLQILSNKSQEFFNNKHFQKNLEINVSSKIANDLSEISVCDTYMNIKENLAKSSEQQTMKNNNIEINQMNSLEDSCLTESNLNNIHNNQNISNTSENSDIEKVEKKTDKTNMEFYFQKKFVNIEKNITTQELINNQLIITSEDVEKNYDTLIESNNDKNIIIINEKEKINSKVQNVNEEKLQDDNNSIKEYNNMYHDEHFISLKEHKEQHNKRSSEENNNQKSISSFIENIEVSKTDIFGKKLYKRKRRNNKTPLRRSSRNAEESAKRIKLELDIDLNAKQEEKNSRMSPNTLSTLSLSSCEEIETIFTNPKKNRSIQKPIINRKRCTPMSPEIEILSHESNLNNESIKAIKKYKKHTMSEMMNCIVRVVDCKHTILNPTISLNLLQKYGISRINTNMYSNSSEIDFLDSVQSTSTKDILTICTKQTSLAEFSQTQTSNLIKTFDDTTRSITDQINLIKIKKISKSVKNSLVNDKEEHINNDTEIMPILIKEPNTIDNIQNCDKPDIEIVEEKMKVIKNQQCNNCESTSTIIDMTKDKELPRTQYTVHKGPILDIKVFENSFLAASEDGRIYRYNQASNGILNIYKGHKAAVTCLYVYNANNIDINKEWMFSGSLDGTLRCYNIMTGIQIRDTADISSPIQCMDEAWGIIFIGTKSGHVSRYHMKSGVIKGNSIQFSDKSVLALKATNEGPRRVLIVASRNQPITIRDAQNGLFLRTICGQKSHTVYSLMRDYNLIYCGTSSTSIPVFDFTNGEQTMQYNAGVGIVCMRLYKQLLFAGCYDGNIYVFDTKDHRLVCSIPGPGNMLLSMEVIDNKIIAGSKDKRLQSWQMPRQVLSLLLNQI</sequence>
<dbReference type="InterPro" id="IPR042622">
    <property type="entry name" value="Znf106"/>
</dbReference>
<dbReference type="SUPFAM" id="SSF50978">
    <property type="entry name" value="WD40 repeat-like"/>
    <property type="match status" value="1"/>
</dbReference>
<dbReference type="SMART" id="SM00320">
    <property type="entry name" value="WD40"/>
    <property type="match status" value="4"/>
</dbReference>
<reference evidence="2" key="1">
    <citation type="submission" date="2011-11" db="EMBL/GenBank/DDBJ databases">
        <title>Decoding the brain transcriptome of the Eastern honeybee (Apis cerana) based on pyrosequencing.</title>
        <authorList>
            <person name="Sun L."/>
            <person name="Zheng H."/>
            <person name="Wang Y."/>
            <person name="Xie X."/>
            <person name="Zhu Y."/>
            <person name="Gu W."/>
            <person name="Wang S."/>
        </authorList>
    </citation>
    <scope>NUCLEOTIDE SEQUENCE</scope>
    <source>
        <tissue evidence="2">Brain</tissue>
    </source>
</reference>
<accession>V9IGB4</accession>
<feature type="region of interest" description="Disordered" evidence="1">
    <location>
        <begin position="1510"/>
        <end position="1544"/>
    </location>
</feature>
<name>V9IGB4_APICE</name>
<feature type="compositionally biased region" description="Basic residues" evidence="1">
    <location>
        <begin position="1973"/>
        <end position="1987"/>
    </location>
</feature>
<dbReference type="PANTHER" id="PTHR14435:SF2">
    <property type="entry name" value="ZINC FINGER PROTEIN 106"/>
    <property type="match status" value="1"/>
</dbReference>
<dbReference type="GO" id="GO:0016020">
    <property type="term" value="C:membrane"/>
    <property type="evidence" value="ECO:0007669"/>
    <property type="project" value="TreeGrafter"/>
</dbReference>
<dbReference type="GO" id="GO:0005829">
    <property type="term" value="C:cytosol"/>
    <property type="evidence" value="ECO:0007669"/>
    <property type="project" value="TreeGrafter"/>
</dbReference>
<feature type="compositionally biased region" description="Basic and acidic residues" evidence="1">
    <location>
        <begin position="378"/>
        <end position="400"/>
    </location>
</feature>
<feature type="compositionally biased region" description="Basic and acidic residues" evidence="1">
    <location>
        <begin position="1519"/>
        <end position="1536"/>
    </location>
</feature>
<evidence type="ECO:0000313" key="2">
    <source>
        <dbReference type="EMBL" id="AEY60090.1"/>
    </source>
</evidence>
<dbReference type="Gene3D" id="2.130.10.10">
    <property type="entry name" value="YVTN repeat-like/Quinoprotein amine dehydrogenase"/>
    <property type="match status" value="1"/>
</dbReference>
<dbReference type="Pfam" id="PF00400">
    <property type="entry name" value="WD40"/>
    <property type="match status" value="1"/>
</dbReference>
<dbReference type="GO" id="GO:0003723">
    <property type="term" value="F:RNA binding"/>
    <property type="evidence" value="ECO:0007669"/>
    <property type="project" value="InterPro"/>
</dbReference>
<dbReference type="EMBL" id="JR045941">
    <property type="protein sequence ID" value="AEY60090.1"/>
    <property type="molecule type" value="mRNA"/>
</dbReference>
<proteinExistence type="evidence at transcript level"/>
<evidence type="ECO:0000256" key="1">
    <source>
        <dbReference type="SAM" id="MobiDB-lite"/>
    </source>
</evidence>
<gene>
    <name evidence="2" type="ORF">ACCB07162</name>
</gene>
<organism evidence="2">
    <name type="scientific">Apis cerana</name>
    <name type="common">Indian honeybee</name>
    <dbReference type="NCBI Taxonomy" id="7461"/>
    <lineage>
        <taxon>Eukaryota</taxon>
        <taxon>Metazoa</taxon>
        <taxon>Ecdysozoa</taxon>
        <taxon>Arthropoda</taxon>
        <taxon>Hexapoda</taxon>
        <taxon>Insecta</taxon>
        <taxon>Pterygota</taxon>
        <taxon>Neoptera</taxon>
        <taxon>Endopterygota</taxon>
        <taxon>Hymenoptera</taxon>
        <taxon>Apocrita</taxon>
        <taxon>Aculeata</taxon>
        <taxon>Apoidea</taxon>
        <taxon>Anthophila</taxon>
        <taxon>Apidae</taxon>
        <taxon>Apis</taxon>
    </lineage>
</organism>